<dbReference type="Proteomes" id="UP000183253">
    <property type="component" value="Unassembled WGS sequence"/>
</dbReference>
<evidence type="ECO:0000256" key="1">
    <source>
        <dbReference type="SAM" id="SignalP"/>
    </source>
</evidence>
<dbReference type="InterPro" id="IPR032285">
    <property type="entry name" value="Metallophos_N"/>
</dbReference>
<dbReference type="Gene3D" id="2.60.40.3920">
    <property type="match status" value="1"/>
</dbReference>
<dbReference type="GO" id="GO:0016787">
    <property type="term" value="F:hydrolase activity"/>
    <property type="evidence" value="ECO:0007669"/>
    <property type="project" value="InterPro"/>
</dbReference>
<dbReference type="AlphaFoldDB" id="A0A1H4EFI4"/>
<dbReference type="Gene3D" id="3.60.21.10">
    <property type="match status" value="1"/>
</dbReference>
<dbReference type="Pfam" id="PF00149">
    <property type="entry name" value="Metallophos"/>
    <property type="match status" value="1"/>
</dbReference>
<dbReference type="RefSeq" id="WP_010265278.1">
    <property type="nucleotide sequence ID" value="NZ_CAEG01000016.1"/>
</dbReference>
<dbReference type="InterPro" id="IPR004843">
    <property type="entry name" value="Calcineurin-like_PHP"/>
</dbReference>
<keyword evidence="6" id="KW-1185">Reference proteome</keyword>
<dbReference type="InterPro" id="IPR032288">
    <property type="entry name" value="Metallophos_C"/>
</dbReference>
<dbReference type="PROSITE" id="PS51257">
    <property type="entry name" value="PROKAR_LIPOPROTEIN"/>
    <property type="match status" value="1"/>
</dbReference>
<dbReference type="PANTHER" id="PTHR43143:SF1">
    <property type="entry name" value="SERINE_THREONINE-PROTEIN PHOSPHATASE CPPED1"/>
    <property type="match status" value="1"/>
</dbReference>
<dbReference type="InterPro" id="IPR029052">
    <property type="entry name" value="Metallo-depent_PP-like"/>
</dbReference>
<dbReference type="EMBL" id="FNRI01000007">
    <property type="protein sequence ID" value="SEA83716.1"/>
    <property type="molecule type" value="Genomic_DNA"/>
</dbReference>
<dbReference type="SUPFAM" id="SSF56300">
    <property type="entry name" value="Metallo-dependent phosphatases"/>
    <property type="match status" value="1"/>
</dbReference>
<accession>A0A1H4EFI4</accession>
<gene>
    <name evidence="5" type="ORF">SAMN05444145_10772</name>
</gene>
<dbReference type="InterPro" id="IPR051918">
    <property type="entry name" value="STPP_CPPED1"/>
</dbReference>
<reference evidence="5 6" key="1">
    <citation type="submission" date="2016-10" db="EMBL/GenBank/DDBJ databases">
        <authorList>
            <person name="de Groot N.N."/>
        </authorList>
    </citation>
    <scope>NUCLEOTIDE SEQUENCE [LARGE SCALE GENOMIC DNA]</scope>
    <source>
        <strain evidence="5 6">DSM 25383</strain>
    </source>
</reference>
<sequence length="740" mass="81552">MKKLITLLTGLLFVALSVGLTGCDDSDEQVNRPDERFVSGVVIPTALDVCEGLEMTIEGQGFLQGDAVTLRGDSDMPAQTTGITPSSISFVLPDGLEDQTAYKFLLVRNGELQALGASRLTLKLAVNIDLGGTITGSWNEEASIRGNGFTASDELILTQGGGKFSASVTQADNQSLRFRIPQTAVDGDCEFTLRRGDKEQTLGTAKLSLSLDNTIPDQTGASIKGMVHYGGKGIENVLVSDGDRITATDANGYYWLASDKRNGLAFVIQPSGYEVPTDKAIPQFWHPCTGSASTVERIDFQLQPVSNDDFTLLVATDMHLANRNTPKDYTQFADGFVKELTDTYNSTSSKVYCLNLGDFAWDQYWYVNKWAIPECKKAVESFNFPFWSVMGNHDNDPYGTSDFAAETPYREELGPVYYSMNIGKVHFLMLDNTVYLNNGGGPGVIGDRSYKKYFTQQQLDWIREDLKYVDKSTPIVVGFHCPVYTYGWNGTSLTTNISMDSSAAVSDLLGCFDGYASVNVVTGHTHVNRNMQSPAFANVYEHNVAAVCGTWWWTQQFGKNNVCTDGSPAGYKVFTVSGTDLKWQFKATGLPAERQFMTYDMNSVKEYWATNTVVQKAIELGKDFAGRGNDYSGVGENEVFVNVWGHEPGKWNISVTENGKSLDVRQVWRRDPLHTISYDAPRCVANGGEMTFPSGYTPHMFAVTASSASSTLEIRVTDRFGNTYTETMKRPKTFSTDLNE</sequence>
<feature type="signal peptide" evidence="1">
    <location>
        <begin position="1"/>
        <end position="22"/>
    </location>
</feature>
<keyword evidence="1" id="KW-0732">Signal</keyword>
<feature type="domain" description="Calcineurin-like phosphoesterase C-terminal" evidence="3">
    <location>
        <begin position="541"/>
        <end position="724"/>
    </location>
</feature>
<feature type="domain" description="Calcineurin-like phosphoesterase" evidence="2">
    <location>
        <begin position="311"/>
        <end position="527"/>
    </location>
</feature>
<dbReference type="Pfam" id="PF16370">
    <property type="entry name" value="MetallophosC"/>
    <property type="match status" value="1"/>
</dbReference>
<feature type="domain" description="Calcineurin-like phosphoesterase N-terminal" evidence="4">
    <location>
        <begin position="225"/>
        <end position="302"/>
    </location>
</feature>
<organism evidence="5 6">
    <name type="scientific">Alistipes timonensis JC136</name>
    <dbReference type="NCBI Taxonomy" id="1033731"/>
    <lineage>
        <taxon>Bacteria</taxon>
        <taxon>Pseudomonadati</taxon>
        <taxon>Bacteroidota</taxon>
        <taxon>Bacteroidia</taxon>
        <taxon>Bacteroidales</taxon>
        <taxon>Rikenellaceae</taxon>
        <taxon>Alistipes</taxon>
    </lineage>
</organism>
<feature type="chain" id="PRO_5010296430" evidence="1">
    <location>
        <begin position="23"/>
        <end position="740"/>
    </location>
</feature>
<evidence type="ECO:0000259" key="2">
    <source>
        <dbReference type="Pfam" id="PF00149"/>
    </source>
</evidence>
<proteinExistence type="predicted"/>
<evidence type="ECO:0000259" key="3">
    <source>
        <dbReference type="Pfam" id="PF16370"/>
    </source>
</evidence>
<evidence type="ECO:0000259" key="4">
    <source>
        <dbReference type="Pfam" id="PF16371"/>
    </source>
</evidence>
<dbReference type="PANTHER" id="PTHR43143">
    <property type="entry name" value="METALLOPHOSPHOESTERASE, CALCINEURIN SUPERFAMILY"/>
    <property type="match status" value="1"/>
</dbReference>
<dbReference type="OrthoDB" id="1776264at2"/>
<name>A0A1H4EFI4_9BACT</name>
<dbReference type="STRING" id="1033731.SAMN05444145_10772"/>
<evidence type="ECO:0000313" key="6">
    <source>
        <dbReference type="Proteomes" id="UP000183253"/>
    </source>
</evidence>
<dbReference type="Pfam" id="PF16371">
    <property type="entry name" value="MetallophosN"/>
    <property type="match status" value="1"/>
</dbReference>
<evidence type="ECO:0000313" key="5">
    <source>
        <dbReference type="EMBL" id="SEA83716.1"/>
    </source>
</evidence>
<protein>
    <submittedName>
        <fullName evidence="5">Calcineurin-like phosphoesterase</fullName>
    </submittedName>
</protein>